<keyword evidence="6" id="KW-0009">Actin-binding</keyword>
<dbReference type="InterPro" id="IPR015505">
    <property type="entry name" value="Coronin"/>
</dbReference>
<feature type="repeat" description="WD" evidence="8">
    <location>
        <begin position="137"/>
        <end position="179"/>
    </location>
</feature>
<dbReference type="PRINTS" id="PR00320">
    <property type="entry name" value="GPROTEINBRPT"/>
</dbReference>
<keyword evidence="5 10" id="KW-0175">Coiled coil</keyword>
<dbReference type="InterPro" id="IPR001680">
    <property type="entry name" value="WD40_rpt"/>
</dbReference>
<dbReference type="RefSeq" id="XP_067547161.1">
    <property type="nucleotide sequence ID" value="XM_067693439.1"/>
</dbReference>
<sequence length="662" mass="73292">MSGKFVRASKYRHVFGQGTKKELCYENLKITKNAWDSNIIQTNGKYIAANWDASGGGAFAIIPVKEVGKAPDQVSLFRGHKGPVLDTAFNPFDSQEVASCSDDGKILIWKIPQDYSFHHYLNEAEEILDITEPEKVLSGHTRKVGLIEYHPCASNILASSSLDYTVKIWNTETGKDEITLQHKDLVTSFAFNYNGSLLATSSRDKKLRIWDIRSGKVISEGPGHTGAKPSRISWLGNTDRIITTGFSKLSDRQVGVWDIQHIEDGPIGGFMVIDASSGVLVPYFDPETSILYLAGKGDGNIRYYEYDNDELFELSQYASTDPQRGFAVAPKHSVNVKENEIVKAYKTVLDTSIEPISFIVPRRSELFQSDIYPDCPSTKPALSAQEWLDGKDVNGPVLINMEALYEGKEPDLKDSKPATKVSEAKEAKNRDLEKKKEEAIKRKEEEQKAKETTSDKKSDTESPADSKLSGTPDKNVDELLQKSNEVGSLLNKVANQSDDENTSETEEESKDDGWEEVKKPETKSVSPSESKLKEEKKSETTPSPSIKAKESEVSTPKVEPASEPKSTKATESETPKSVSDKAESAKESPGTPKEAKEEKTTADDNKSAKTSSARPTLASTIEKLSNLVSKFESQTTKLEQANLDKDERLKALEEKIETLLKK</sequence>
<dbReference type="SMART" id="SM00320">
    <property type="entry name" value="WD40"/>
    <property type="match status" value="4"/>
</dbReference>
<dbReference type="Pfam" id="PF08953">
    <property type="entry name" value="DUF1899"/>
    <property type="match status" value="1"/>
</dbReference>
<dbReference type="GO" id="GO:0007015">
    <property type="term" value="P:actin filament organization"/>
    <property type="evidence" value="ECO:0007669"/>
    <property type="project" value="TreeGrafter"/>
</dbReference>
<dbReference type="Pfam" id="PF16300">
    <property type="entry name" value="WD40_4"/>
    <property type="match status" value="1"/>
</dbReference>
<dbReference type="FunFam" id="2.130.10.10:FF:000197">
    <property type="entry name" value="Coronin"/>
    <property type="match status" value="1"/>
</dbReference>
<dbReference type="GeneID" id="93653003"/>
<dbReference type="PROSITE" id="PS00678">
    <property type="entry name" value="WD_REPEATS_1"/>
    <property type="match status" value="2"/>
</dbReference>
<proteinExistence type="inferred from homology"/>
<protein>
    <recommendedName>
        <fullName evidence="9">Coronin</fullName>
    </recommendedName>
</protein>
<keyword evidence="14" id="KW-1185">Reference proteome</keyword>
<feature type="compositionally biased region" description="Basic and acidic residues" evidence="11">
    <location>
        <begin position="560"/>
        <end position="586"/>
    </location>
</feature>
<evidence type="ECO:0000256" key="5">
    <source>
        <dbReference type="ARBA" id="ARBA00023054"/>
    </source>
</evidence>
<feature type="compositionally biased region" description="Basic and acidic residues" evidence="11">
    <location>
        <begin position="530"/>
        <end position="539"/>
    </location>
</feature>
<evidence type="ECO:0000256" key="1">
    <source>
        <dbReference type="ARBA" id="ARBA00009482"/>
    </source>
</evidence>
<evidence type="ECO:0000256" key="8">
    <source>
        <dbReference type="PROSITE-ProRule" id="PRU00221"/>
    </source>
</evidence>
<dbReference type="EMBL" id="JAEOAQ010000006">
    <property type="protein sequence ID" value="KAG5418045.1"/>
    <property type="molecule type" value="Genomic_DNA"/>
</dbReference>
<dbReference type="InterPro" id="IPR020472">
    <property type="entry name" value="WD40_PAC1"/>
</dbReference>
<evidence type="ECO:0000256" key="6">
    <source>
        <dbReference type="ARBA" id="ARBA00023203"/>
    </source>
</evidence>
<evidence type="ECO:0000256" key="3">
    <source>
        <dbReference type="ARBA" id="ARBA00022574"/>
    </source>
</evidence>
<dbReference type="PANTHER" id="PTHR10856">
    <property type="entry name" value="CORONIN"/>
    <property type="match status" value="1"/>
</dbReference>
<accession>A0A8H7ZA40</accession>
<dbReference type="InterPro" id="IPR036322">
    <property type="entry name" value="WD40_repeat_dom_sf"/>
</dbReference>
<evidence type="ECO:0000259" key="12">
    <source>
        <dbReference type="SMART" id="SM01166"/>
    </source>
</evidence>
<dbReference type="SMART" id="SM01166">
    <property type="entry name" value="DUF1899"/>
    <property type="match status" value="1"/>
</dbReference>
<feature type="domain" description="DUF1899" evidence="12">
    <location>
        <begin position="4"/>
        <end position="68"/>
    </location>
</feature>
<dbReference type="GO" id="GO:0030479">
    <property type="term" value="C:actin cortical patch"/>
    <property type="evidence" value="ECO:0007669"/>
    <property type="project" value="UniProtKB-ARBA"/>
</dbReference>
<dbReference type="AlphaFoldDB" id="A0A8H7ZA40"/>
<dbReference type="SMART" id="SM01167">
    <property type="entry name" value="DUF1900"/>
    <property type="match status" value="1"/>
</dbReference>
<evidence type="ECO:0000256" key="10">
    <source>
        <dbReference type="SAM" id="Coils"/>
    </source>
</evidence>
<feature type="compositionally biased region" description="Basic and acidic residues" evidence="11">
    <location>
        <begin position="593"/>
        <end position="607"/>
    </location>
</feature>
<gene>
    <name evidence="13" type="ORF">I9W82_004374</name>
</gene>
<dbReference type="InterPro" id="IPR015048">
    <property type="entry name" value="DUF1899"/>
</dbReference>
<dbReference type="Proteomes" id="UP000669133">
    <property type="component" value="Unassembled WGS sequence"/>
</dbReference>
<name>A0A8H7ZA40_9ASCO</name>
<dbReference type="PROSITE" id="PS50082">
    <property type="entry name" value="WD_REPEATS_2"/>
    <property type="match status" value="3"/>
</dbReference>
<feature type="compositionally biased region" description="Basic and acidic residues" evidence="11">
    <location>
        <begin position="409"/>
        <end position="460"/>
    </location>
</feature>
<evidence type="ECO:0000256" key="9">
    <source>
        <dbReference type="RuleBase" id="RU280818"/>
    </source>
</evidence>
<evidence type="ECO:0000256" key="11">
    <source>
        <dbReference type="SAM" id="MobiDB-lite"/>
    </source>
</evidence>
<feature type="compositionally biased region" description="Basic and acidic residues" evidence="11">
    <location>
        <begin position="511"/>
        <end position="522"/>
    </location>
</feature>
<feature type="region of interest" description="Disordered" evidence="11">
    <location>
        <begin position="409"/>
        <end position="619"/>
    </location>
</feature>
<keyword evidence="2" id="KW-0597">Phosphoprotein</keyword>
<evidence type="ECO:0000313" key="14">
    <source>
        <dbReference type="Proteomes" id="UP000669133"/>
    </source>
</evidence>
<evidence type="ECO:0000256" key="7">
    <source>
        <dbReference type="ARBA" id="ARBA00062568"/>
    </source>
</evidence>
<dbReference type="InterPro" id="IPR019775">
    <property type="entry name" value="WD40_repeat_CS"/>
</dbReference>
<comment type="similarity">
    <text evidence="1 9">Belongs to the WD repeat coronin family.</text>
</comment>
<evidence type="ECO:0000256" key="4">
    <source>
        <dbReference type="ARBA" id="ARBA00022737"/>
    </source>
</evidence>
<keyword evidence="3 8" id="KW-0853">WD repeat</keyword>
<feature type="compositionally biased region" description="Polar residues" evidence="11">
    <location>
        <begin position="608"/>
        <end position="619"/>
    </location>
</feature>
<dbReference type="GO" id="GO:0051015">
    <property type="term" value="F:actin filament binding"/>
    <property type="evidence" value="ECO:0007669"/>
    <property type="project" value="TreeGrafter"/>
</dbReference>
<dbReference type="InterPro" id="IPR015943">
    <property type="entry name" value="WD40/YVTN_repeat-like_dom_sf"/>
</dbReference>
<feature type="repeat" description="WD" evidence="8">
    <location>
        <begin position="179"/>
        <end position="220"/>
    </location>
</feature>
<dbReference type="Pfam" id="PF00400">
    <property type="entry name" value="WD40"/>
    <property type="match status" value="3"/>
</dbReference>
<dbReference type="Gene3D" id="2.130.10.10">
    <property type="entry name" value="YVTN repeat-like/Quinoprotein amine dehydrogenase"/>
    <property type="match status" value="1"/>
</dbReference>
<dbReference type="PROSITE" id="PS50294">
    <property type="entry name" value="WD_REPEATS_REGION"/>
    <property type="match status" value="3"/>
</dbReference>
<organism evidence="13 14">
    <name type="scientific">Candida metapsilosis</name>
    <dbReference type="NCBI Taxonomy" id="273372"/>
    <lineage>
        <taxon>Eukaryota</taxon>
        <taxon>Fungi</taxon>
        <taxon>Dikarya</taxon>
        <taxon>Ascomycota</taxon>
        <taxon>Saccharomycotina</taxon>
        <taxon>Pichiomycetes</taxon>
        <taxon>Debaryomycetaceae</taxon>
        <taxon>Candida/Lodderomyces clade</taxon>
        <taxon>Candida</taxon>
    </lineage>
</organism>
<evidence type="ECO:0000313" key="13">
    <source>
        <dbReference type="EMBL" id="KAG5418045.1"/>
    </source>
</evidence>
<dbReference type="PANTHER" id="PTHR10856:SF0">
    <property type="entry name" value="CORONIN"/>
    <property type="match status" value="1"/>
</dbReference>
<dbReference type="SUPFAM" id="SSF50978">
    <property type="entry name" value="WD40 repeat-like"/>
    <property type="match status" value="1"/>
</dbReference>
<comment type="subunit">
    <text evidence="7">Binds to F-actin.</text>
</comment>
<comment type="caution">
    <text evidence="13">The sequence shown here is derived from an EMBL/GenBank/DDBJ whole genome shotgun (WGS) entry which is preliminary data.</text>
</comment>
<feature type="repeat" description="WD" evidence="8">
    <location>
        <begin position="77"/>
        <end position="111"/>
    </location>
</feature>
<reference evidence="13 14" key="1">
    <citation type="submission" date="2020-12" db="EMBL/GenBank/DDBJ databases">
        <title>Effect of drift, selection, and recombination on the evolution of hybrid genomes in Candida yeast pathogens.</title>
        <authorList>
            <person name="Mixao V."/>
            <person name="Ksiezopolska E."/>
            <person name="Saus E."/>
            <person name="Boekhout T."/>
            <person name="Gacser A."/>
            <person name="Gabaldon T."/>
        </authorList>
    </citation>
    <scope>NUCLEOTIDE SEQUENCE [LARGE SCALE GENOMIC DNA]</scope>
    <source>
        <strain evidence="13 14">BP57</strain>
    </source>
</reference>
<dbReference type="OrthoDB" id="1850764at2759"/>
<keyword evidence="4 9" id="KW-0677">Repeat</keyword>
<feature type="compositionally biased region" description="Acidic residues" evidence="11">
    <location>
        <begin position="497"/>
        <end position="510"/>
    </location>
</feature>
<feature type="coiled-coil region" evidence="10">
    <location>
        <begin position="621"/>
        <end position="662"/>
    </location>
</feature>
<evidence type="ECO:0000256" key="2">
    <source>
        <dbReference type="ARBA" id="ARBA00022553"/>
    </source>
</evidence>